<accession>A0A2N5SU82</accession>
<comment type="catalytic activity">
    <reaction evidence="9">
        <text>1D-myo-inositol 1,2,5,6-tetrakisphosphate + H2O = 1D-myo-inositol 1,2,6-trisphosphate + phosphate</text>
        <dbReference type="Rhea" id="RHEA:77119"/>
        <dbReference type="ChEBI" id="CHEBI:15377"/>
        <dbReference type="ChEBI" id="CHEBI:43474"/>
        <dbReference type="ChEBI" id="CHEBI:195535"/>
        <dbReference type="ChEBI" id="CHEBI:195537"/>
    </reaction>
    <physiologicalReaction direction="left-to-right" evidence="9">
        <dbReference type="Rhea" id="RHEA:77120"/>
    </physiologicalReaction>
</comment>
<dbReference type="GO" id="GO:0005576">
    <property type="term" value="C:extracellular region"/>
    <property type="evidence" value="ECO:0007669"/>
    <property type="project" value="UniProtKB-SubCell"/>
</dbReference>
<dbReference type="GO" id="GO:0003993">
    <property type="term" value="F:acid phosphatase activity"/>
    <property type="evidence" value="ECO:0007669"/>
    <property type="project" value="TreeGrafter"/>
</dbReference>
<dbReference type="STRING" id="200324.A0A2N5SU82"/>
<gene>
    <name evidence="20" type="ORF">PCANC_15388</name>
    <name evidence="19" type="ORF">PCASD_21499</name>
</gene>
<proteinExistence type="predicted"/>
<evidence type="ECO:0000313" key="20">
    <source>
        <dbReference type="EMBL" id="PLW16805.1"/>
    </source>
</evidence>
<comment type="catalytic activity">
    <reaction evidence="10">
        <text>1D-myo-inositol 1,2-bisphosphate + H2O = 1D-myo-inositol 2-phosphate + phosphate</text>
        <dbReference type="Rhea" id="RHEA:77135"/>
        <dbReference type="ChEBI" id="CHEBI:15377"/>
        <dbReference type="ChEBI" id="CHEBI:43474"/>
        <dbReference type="ChEBI" id="CHEBI:84142"/>
        <dbReference type="ChEBI" id="CHEBI:195539"/>
    </reaction>
    <physiologicalReaction direction="left-to-right" evidence="10">
        <dbReference type="Rhea" id="RHEA:77136"/>
    </physiologicalReaction>
</comment>
<dbReference type="OrthoDB" id="6509975at2759"/>
<dbReference type="Pfam" id="PF00328">
    <property type="entry name" value="His_Phos_2"/>
    <property type="match status" value="1"/>
</dbReference>
<evidence type="ECO:0000256" key="8">
    <source>
        <dbReference type="ARBA" id="ARBA00042300"/>
    </source>
</evidence>
<dbReference type="Proteomes" id="UP000235388">
    <property type="component" value="Unassembled WGS sequence"/>
</dbReference>
<dbReference type="SUPFAM" id="SSF53254">
    <property type="entry name" value="Phosphoglycerate mutase-like"/>
    <property type="match status" value="1"/>
</dbReference>
<keyword evidence="5 17" id="KW-1015">Disulfide bond</keyword>
<evidence type="ECO:0000256" key="10">
    <source>
        <dbReference type="ARBA" id="ARBA00043675"/>
    </source>
</evidence>
<feature type="active site" description="Nucleophile" evidence="16">
    <location>
        <position position="79"/>
    </location>
</feature>
<evidence type="ECO:0000256" key="9">
    <source>
        <dbReference type="ARBA" id="ARBA00043670"/>
    </source>
</evidence>
<dbReference type="InterPro" id="IPR033379">
    <property type="entry name" value="Acid_Pase_AS"/>
</dbReference>
<evidence type="ECO:0000256" key="6">
    <source>
        <dbReference type="ARBA" id="ARBA00023180"/>
    </source>
</evidence>
<dbReference type="GO" id="GO:0016158">
    <property type="term" value="F:inositol hexakisphosphate 3-phosphatase activity"/>
    <property type="evidence" value="ECO:0007669"/>
    <property type="project" value="UniProtKB-EC"/>
</dbReference>
<evidence type="ECO:0000313" key="19">
    <source>
        <dbReference type="EMBL" id="PLW15246.1"/>
    </source>
</evidence>
<dbReference type="PIRSF" id="PIRSF000894">
    <property type="entry name" value="Acid_phosphatase"/>
    <property type="match status" value="1"/>
</dbReference>
<reference evidence="21 22" key="1">
    <citation type="submission" date="2017-11" db="EMBL/GenBank/DDBJ databases">
        <title>De novo assembly and phasing of dikaryotic genomes from two isolates of Puccinia coronata f. sp. avenae, the causal agent of oat crown rust.</title>
        <authorList>
            <person name="Miller M.E."/>
            <person name="Zhang Y."/>
            <person name="Omidvar V."/>
            <person name="Sperschneider J."/>
            <person name="Schwessinger B."/>
            <person name="Raley C."/>
            <person name="Palmer J.M."/>
            <person name="Garnica D."/>
            <person name="Upadhyaya N."/>
            <person name="Rathjen J."/>
            <person name="Taylor J.M."/>
            <person name="Park R.F."/>
            <person name="Dodds P.N."/>
            <person name="Hirsch C.D."/>
            <person name="Kianian S.F."/>
            <person name="Figueroa M."/>
        </authorList>
    </citation>
    <scope>NUCLEOTIDE SEQUENCE [LARGE SCALE GENOMIC DNA]</scope>
    <source>
        <strain evidence="20">12NC29</strain>
        <strain evidence="19">12SD80</strain>
    </source>
</reference>
<dbReference type="PANTHER" id="PTHR20963:SF24">
    <property type="entry name" value="3-PHYTASE B"/>
    <property type="match status" value="1"/>
</dbReference>
<dbReference type="Proteomes" id="UP000235392">
    <property type="component" value="Unassembled WGS sequence"/>
</dbReference>
<feature type="disulfide bond" evidence="17">
    <location>
        <begin position="418"/>
        <end position="434"/>
    </location>
</feature>
<dbReference type="CDD" id="cd07061">
    <property type="entry name" value="HP_HAP_like"/>
    <property type="match status" value="1"/>
</dbReference>
<protein>
    <recommendedName>
        <fullName evidence="14">Phytase A</fullName>
    </recommendedName>
    <alternativeName>
        <fullName evidence="15">Histidine acid phosphatase phyA</fullName>
    </alternativeName>
    <alternativeName>
        <fullName evidence="8">Myo-inositol hexakisphosphate phosphohydrolase A</fullName>
    </alternativeName>
    <alternativeName>
        <fullName evidence="7">Myo-inositol-hexaphosphate 3-phosphohydrolase A</fullName>
    </alternativeName>
</protein>
<dbReference type="Gene3D" id="3.40.50.1240">
    <property type="entry name" value="Phosphoglycerate mutase-like"/>
    <property type="match status" value="1"/>
</dbReference>
<dbReference type="AlphaFoldDB" id="A0A2N5SU82"/>
<feature type="chain" id="PRO_5015083596" description="Phytase A" evidence="18">
    <location>
        <begin position="19"/>
        <end position="459"/>
    </location>
</feature>
<organism evidence="20 21">
    <name type="scientific">Puccinia coronata f. sp. avenae</name>
    <dbReference type="NCBI Taxonomy" id="200324"/>
    <lineage>
        <taxon>Eukaryota</taxon>
        <taxon>Fungi</taxon>
        <taxon>Dikarya</taxon>
        <taxon>Basidiomycota</taxon>
        <taxon>Pucciniomycotina</taxon>
        <taxon>Pucciniomycetes</taxon>
        <taxon>Pucciniales</taxon>
        <taxon>Pucciniaceae</taxon>
        <taxon>Puccinia</taxon>
    </lineage>
</organism>
<evidence type="ECO:0000313" key="22">
    <source>
        <dbReference type="Proteomes" id="UP000235392"/>
    </source>
</evidence>
<evidence type="ECO:0000256" key="7">
    <source>
        <dbReference type="ARBA" id="ARBA00041857"/>
    </source>
</evidence>
<evidence type="ECO:0000256" key="18">
    <source>
        <dbReference type="SAM" id="SignalP"/>
    </source>
</evidence>
<evidence type="ECO:0000256" key="3">
    <source>
        <dbReference type="ARBA" id="ARBA00022525"/>
    </source>
</evidence>
<name>A0A2N5SU82_9BASI</name>
<comment type="catalytic activity">
    <reaction evidence="13">
        <text>1D-myo-inositol hexakisphosphate + H2O = 1D-myo-inositol 1,2,4,5,6-pentakisphosphate + phosphate</text>
        <dbReference type="Rhea" id="RHEA:16989"/>
        <dbReference type="ChEBI" id="CHEBI:15377"/>
        <dbReference type="ChEBI" id="CHEBI:43474"/>
        <dbReference type="ChEBI" id="CHEBI:57798"/>
        <dbReference type="ChEBI" id="CHEBI:58130"/>
        <dbReference type="EC" id="3.1.3.8"/>
    </reaction>
    <physiologicalReaction direction="left-to-right" evidence="13">
        <dbReference type="Rhea" id="RHEA:16990"/>
    </physiologicalReaction>
</comment>
<evidence type="ECO:0000256" key="12">
    <source>
        <dbReference type="ARBA" id="ARBA00043748"/>
    </source>
</evidence>
<dbReference type="EMBL" id="PGCJ01000862">
    <property type="protein sequence ID" value="PLW16805.1"/>
    <property type="molecule type" value="Genomic_DNA"/>
</dbReference>
<keyword evidence="4" id="KW-0378">Hydrolase</keyword>
<evidence type="ECO:0000256" key="14">
    <source>
        <dbReference type="ARBA" id="ARBA00044106"/>
    </source>
</evidence>
<keyword evidence="6" id="KW-0325">Glycoprotein</keyword>
<comment type="catalytic activity">
    <reaction evidence="11">
        <text>1D-myo-inositol 1,2,6-trisphosphate + H2O = 1D-myo-inositol 1,2-bisphosphate + phosphate</text>
        <dbReference type="Rhea" id="RHEA:77131"/>
        <dbReference type="ChEBI" id="CHEBI:15377"/>
        <dbReference type="ChEBI" id="CHEBI:43474"/>
        <dbReference type="ChEBI" id="CHEBI:195537"/>
        <dbReference type="ChEBI" id="CHEBI:195539"/>
    </reaction>
    <physiologicalReaction direction="left-to-right" evidence="11">
        <dbReference type="Rhea" id="RHEA:77132"/>
    </physiologicalReaction>
</comment>
<dbReference type="EMBL" id="PGCI01000802">
    <property type="protein sequence ID" value="PLW15246.1"/>
    <property type="molecule type" value="Genomic_DNA"/>
</dbReference>
<dbReference type="InterPro" id="IPR029033">
    <property type="entry name" value="His_PPase_superfam"/>
</dbReference>
<keyword evidence="21" id="KW-1185">Reference proteome</keyword>
<evidence type="ECO:0000256" key="15">
    <source>
        <dbReference type="ARBA" id="ARBA00044262"/>
    </source>
</evidence>
<sequence length="459" mass="51503">MEITFILLSSLVLSSVEAVQLGQQQIHLSLSPADDSGPSSLPDWIVRHAGPIAPFHQIGSYEPPPTSCKVVQVNQLQRHGSRYPTAKVNKRIQRAIRKLQQASHLHESISFLTKYQYRLGEDSLLPLGASESFNAGVQLASRYPHLVDPQHLPFIRASSSQRVVHSAHNFSSGFAAHIGIPLHSIKPIVISEDHHSNNTLDNNSCPNRKSNRKKKQWLKTFGAKITDRLNSLAVNAGLDNKDTLALMQLCIFESLAEAKLSNFCQLFDHADWSDYSYYYDLDKYYNHGQGNPLGQAEGLGYVAELFTRLTGDTKWVEQDQSKVNQTLDRSWVTFPLDRSSYVDFSHDNQMISILAALGLPATQTLPETGPPSSPKSWDVSKWMPFGSRLTVEKMACGPRQNEFVRFILNDMVLNITSCKSGHDYRAFNEDPTICQLSHFLESRTGLLEQSKNLHEQCSI</sequence>
<keyword evidence="3" id="KW-0964">Secreted</keyword>
<comment type="subcellular location">
    <subcellularLocation>
        <location evidence="1">Secreted</location>
    </subcellularLocation>
</comment>
<evidence type="ECO:0000256" key="5">
    <source>
        <dbReference type="ARBA" id="ARBA00023157"/>
    </source>
</evidence>
<dbReference type="PANTHER" id="PTHR20963">
    <property type="entry name" value="MULTIPLE INOSITOL POLYPHOSPHATE PHOSPHATASE-RELATED"/>
    <property type="match status" value="1"/>
</dbReference>
<feature type="signal peptide" evidence="18">
    <location>
        <begin position="1"/>
        <end position="18"/>
    </location>
</feature>
<comment type="catalytic activity">
    <reaction evidence="12">
        <text>1D-myo-inositol 1,2,4,5,6-pentakisphosphate + H2O = 1D-myo-inositol 1,2,5,6-tetrakisphosphate + phosphate</text>
        <dbReference type="Rhea" id="RHEA:77115"/>
        <dbReference type="ChEBI" id="CHEBI:15377"/>
        <dbReference type="ChEBI" id="CHEBI:43474"/>
        <dbReference type="ChEBI" id="CHEBI:57798"/>
        <dbReference type="ChEBI" id="CHEBI:195535"/>
    </reaction>
    <physiologicalReaction direction="left-to-right" evidence="12">
        <dbReference type="Rhea" id="RHEA:77116"/>
    </physiologicalReaction>
</comment>
<comment type="subunit">
    <text evidence="2">Monomer.</text>
</comment>
<comment type="caution">
    <text evidence="20">The sequence shown here is derived from an EMBL/GenBank/DDBJ whole genome shotgun (WGS) entry which is preliminary data.</text>
</comment>
<dbReference type="InterPro" id="IPR000560">
    <property type="entry name" value="His_Pase_clade-2"/>
</dbReference>
<feature type="active site" description="Proton donor" evidence="16">
    <location>
        <position position="347"/>
    </location>
</feature>
<evidence type="ECO:0000256" key="16">
    <source>
        <dbReference type="PIRSR" id="PIRSR000894-1"/>
    </source>
</evidence>
<evidence type="ECO:0000256" key="2">
    <source>
        <dbReference type="ARBA" id="ARBA00011245"/>
    </source>
</evidence>
<dbReference type="PROSITE" id="PS00616">
    <property type="entry name" value="HIS_ACID_PHOSPHAT_1"/>
    <property type="match status" value="1"/>
</dbReference>
<evidence type="ECO:0000313" key="21">
    <source>
        <dbReference type="Proteomes" id="UP000235388"/>
    </source>
</evidence>
<evidence type="ECO:0000256" key="17">
    <source>
        <dbReference type="PIRSR" id="PIRSR000894-2"/>
    </source>
</evidence>
<evidence type="ECO:0000256" key="1">
    <source>
        <dbReference type="ARBA" id="ARBA00004613"/>
    </source>
</evidence>
<evidence type="ECO:0000256" key="4">
    <source>
        <dbReference type="ARBA" id="ARBA00022801"/>
    </source>
</evidence>
<evidence type="ECO:0000256" key="13">
    <source>
        <dbReference type="ARBA" id="ARBA00043788"/>
    </source>
</evidence>
<feature type="disulfide bond" evidence="17">
    <location>
        <begin position="250"/>
        <end position="264"/>
    </location>
</feature>
<evidence type="ECO:0000256" key="11">
    <source>
        <dbReference type="ARBA" id="ARBA00043721"/>
    </source>
</evidence>
<feature type="disulfide bond" evidence="17">
    <location>
        <begin position="68"/>
        <end position="396"/>
    </location>
</feature>
<keyword evidence="18" id="KW-0732">Signal</keyword>
<dbReference type="InterPro" id="IPR016274">
    <property type="entry name" value="Histidine_acid_Pase_euk"/>
</dbReference>